<evidence type="ECO:0000313" key="2">
    <source>
        <dbReference type="EMBL" id="MTD52797.1"/>
    </source>
</evidence>
<keyword evidence="1" id="KW-0472">Membrane</keyword>
<keyword evidence="1" id="KW-0812">Transmembrane</keyword>
<dbReference type="OrthoDB" id="5194370at2"/>
<evidence type="ECO:0000313" key="3">
    <source>
        <dbReference type="Proteomes" id="UP000440096"/>
    </source>
</evidence>
<dbReference type="Proteomes" id="UP000440096">
    <property type="component" value="Unassembled WGS sequence"/>
</dbReference>
<comment type="caution">
    <text evidence="2">The sequence shown here is derived from an EMBL/GenBank/DDBJ whole genome shotgun (WGS) entry which is preliminary data.</text>
</comment>
<accession>A0A6N7YIR6</accession>
<feature type="transmembrane region" description="Helical" evidence="1">
    <location>
        <begin position="449"/>
        <end position="470"/>
    </location>
</feature>
<evidence type="ECO:0000256" key="1">
    <source>
        <dbReference type="SAM" id="Phobius"/>
    </source>
</evidence>
<sequence>MSGDLTEAELALVQAARVGEWADLSEAEDQQVRGVVFRDLVLGRLGEVDPRGIWLKRAHLVGGLDLCDIETRFPLRLLSCRTDEPVQLIRANLSTVDLTGLVAPYVAAQEATFEHSFTLRDARLTSVGPPALHVGGSEIGGLLNLARARLANTDGVALQGSNVRTGGGVFLNHRFRAEGTGDLGAVRLSGASIGGQLNFTGARITNPDGPALIADYLRTESSVMLGQGFVAEGRQDTGTVRLVGARIGGRLTAEDGLARAADHEHLALNLSQTSVVGDLLLPASFTEGRLDVNGLTYGGQPRLATLDEWLELLTTRTNYYASQPYFQLATAHAAAGHERDVRRIHIVRQKDLLRRGQLGFWGRLWHRITGLTVGYGYRPALALVWLIGTVLTSVLVTVVAARPTGSCSVVERVGPALSTVTPLVKADTPARCLVNTTTVTGQAVLVANWALQALAWAFLTLFVAGFTGLVRRSQ</sequence>
<dbReference type="RefSeq" id="WP_154755027.1">
    <property type="nucleotide sequence ID" value="NZ_WMBA01000002.1"/>
</dbReference>
<organism evidence="2 3">
    <name type="scientific">Amycolatopsis pithecellobii</name>
    <dbReference type="NCBI Taxonomy" id="664692"/>
    <lineage>
        <taxon>Bacteria</taxon>
        <taxon>Bacillati</taxon>
        <taxon>Actinomycetota</taxon>
        <taxon>Actinomycetes</taxon>
        <taxon>Pseudonocardiales</taxon>
        <taxon>Pseudonocardiaceae</taxon>
        <taxon>Amycolatopsis</taxon>
    </lineage>
</organism>
<name>A0A6N7YIR6_9PSEU</name>
<dbReference type="EMBL" id="WMBA01000002">
    <property type="protein sequence ID" value="MTD52797.1"/>
    <property type="molecule type" value="Genomic_DNA"/>
</dbReference>
<evidence type="ECO:0008006" key="4">
    <source>
        <dbReference type="Google" id="ProtNLM"/>
    </source>
</evidence>
<gene>
    <name evidence="2" type="ORF">GKO32_02215</name>
</gene>
<keyword evidence="3" id="KW-1185">Reference proteome</keyword>
<feature type="transmembrane region" description="Helical" evidence="1">
    <location>
        <begin position="380"/>
        <end position="401"/>
    </location>
</feature>
<reference evidence="2 3" key="1">
    <citation type="submission" date="2019-11" db="EMBL/GenBank/DDBJ databases">
        <title>Draft genome of Amycolatopsis RM579.</title>
        <authorList>
            <person name="Duangmal K."/>
            <person name="Mingma R."/>
        </authorList>
    </citation>
    <scope>NUCLEOTIDE SEQUENCE [LARGE SCALE GENOMIC DNA]</scope>
    <source>
        <strain evidence="2 3">RM579</strain>
    </source>
</reference>
<keyword evidence="1" id="KW-1133">Transmembrane helix</keyword>
<dbReference type="AlphaFoldDB" id="A0A6N7YIR6"/>
<proteinExistence type="predicted"/>
<protein>
    <recommendedName>
        <fullName evidence="4">Oxidoreductase</fullName>
    </recommendedName>
</protein>